<name>A0A6N2SK41_9FIRM</name>
<dbReference type="InterPro" id="IPR017695">
    <property type="entry name" value="Se-dep_Mo_hydrolase_YqeB"/>
</dbReference>
<protein>
    <recommendedName>
        <fullName evidence="2">Selenium-dependent molybdenum hydroxylase system protein, YqeB family</fullName>
    </recommendedName>
</protein>
<dbReference type="NCBIfam" id="TIGR03309">
    <property type="entry name" value="matur_yqeB"/>
    <property type="match status" value="1"/>
</dbReference>
<gene>
    <name evidence="1" type="ORF">AVLFYP127_00294</name>
</gene>
<dbReference type="AlphaFoldDB" id="A0A6N2SK41"/>
<dbReference type="RefSeq" id="WP_070642185.1">
    <property type="nucleotide sequence ID" value="NZ_CACRSW010000012.1"/>
</dbReference>
<evidence type="ECO:0000313" key="1">
    <source>
        <dbReference type="EMBL" id="VYS93827.1"/>
    </source>
</evidence>
<proteinExistence type="predicted"/>
<accession>A0A6N2SK41</accession>
<evidence type="ECO:0008006" key="2">
    <source>
        <dbReference type="Google" id="ProtNLM"/>
    </source>
</evidence>
<reference evidence="1" key="1">
    <citation type="submission" date="2019-11" db="EMBL/GenBank/DDBJ databases">
        <authorList>
            <person name="Feng L."/>
        </authorList>
    </citation>
    <scope>NUCLEOTIDE SEQUENCE</scope>
    <source>
        <strain evidence="1">AvaginalisLFYP127</strain>
    </source>
</reference>
<dbReference type="EMBL" id="CACRSW010000012">
    <property type="protein sequence ID" value="VYS93827.1"/>
    <property type="molecule type" value="Genomic_DNA"/>
</dbReference>
<organism evidence="1">
    <name type="scientific">Anaerococcus vaginalis</name>
    <dbReference type="NCBI Taxonomy" id="33037"/>
    <lineage>
        <taxon>Bacteria</taxon>
        <taxon>Bacillati</taxon>
        <taxon>Bacillota</taxon>
        <taxon>Tissierellia</taxon>
        <taxon>Tissierellales</taxon>
        <taxon>Peptoniphilaceae</taxon>
        <taxon>Anaerococcus</taxon>
    </lineage>
</organism>
<sequence>MPLNNIVVFRGGGDVATGSIQKLFRTGFKVLVLEMEKPLCIRRYVSTAQAIFDGEVQIEDFTARKVESLEQIKKAWDENVVPVFVDPKAEILEELKPMAVVDGTLAKKNIGTNKNMADITIALGPGYEAGVDVDYVIETNRGHDLGRLIFEGFAEKNTGIPGNIKGFTSERILRAVDDGQIQVIEDIGSVVKKDQVVALVNGKEIKSQLDGMVRGMIGNGSFVTKGLKIGDVDPRVIPKNAKTISDKARLIGGGCLEAILIGKRRIENGYTNS</sequence>